<dbReference type="AlphaFoldDB" id="A0A1I2QCK3"/>
<dbReference type="Proteomes" id="UP000198623">
    <property type="component" value="Unassembled WGS sequence"/>
</dbReference>
<organism evidence="2 3">
    <name type="scientific">Neptunomonas qingdaonensis</name>
    <dbReference type="NCBI Taxonomy" id="1045558"/>
    <lineage>
        <taxon>Bacteria</taxon>
        <taxon>Pseudomonadati</taxon>
        <taxon>Pseudomonadota</taxon>
        <taxon>Gammaproteobacteria</taxon>
        <taxon>Oceanospirillales</taxon>
        <taxon>Oceanospirillaceae</taxon>
        <taxon>Neptunomonas</taxon>
    </lineage>
</organism>
<dbReference type="OrthoDB" id="9793254at2"/>
<reference evidence="3" key="1">
    <citation type="submission" date="2016-10" db="EMBL/GenBank/DDBJ databases">
        <authorList>
            <person name="Varghese N."/>
            <person name="Submissions S."/>
        </authorList>
    </citation>
    <scope>NUCLEOTIDE SEQUENCE [LARGE SCALE GENOMIC DNA]</scope>
    <source>
        <strain evidence="3">CGMCC 1.10971</strain>
    </source>
</reference>
<dbReference type="STRING" id="1045558.SAMN05216175_104327"/>
<name>A0A1I2QCK3_9GAMM</name>
<sequence length="125" mass="14945">MKRSLTLTPLSREHHQALVFSKRLKEIFNAPSDKQLQQWLTFKPLLVAALLPHFEEEERYFLHELGVSSQHHLIQHMLQDHQSIRDYIDAQELDKLSVFADLLKAHVRFEERELFPWLEETYALN</sequence>
<evidence type="ECO:0000313" key="2">
    <source>
        <dbReference type="EMBL" id="SFG25383.1"/>
    </source>
</evidence>
<dbReference type="InterPro" id="IPR012312">
    <property type="entry name" value="Hemerythrin-like"/>
</dbReference>
<evidence type="ECO:0000313" key="3">
    <source>
        <dbReference type="Proteomes" id="UP000198623"/>
    </source>
</evidence>
<dbReference type="RefSeq" id="WP_090726787.1">
    <property type="nucleotide sequence ID" value="NZ_FOOU01000004.1"/>
</dbReference>
<gene>
    <name evidence="2" type="ORF">SAMN05216175_104327</name>
</gene>
<keyword evidence="3" id="KW-1185">Reference proteome</keyword>
<dbReference type="EMBL" id="FOOU01000004">
    <property type="protein sequence ID" value="SFG25383.1"/>
    <property type="molecule type" value="Genomic_DNA"/>
</dbReference>
<dbReference type="Pfam" id="PF01814">
    <property type="entry name" value="Hemerythrin"/>
    <property type="match status" value="1"/>
</dbReference>
<accession>A0A1I2QCK3</accession>
<dbReference type="Gene3D" id="1.20.120.520">
    <property type="entry name" value="nmb1532 protein domain like"/>
    <property type="match status" value="1"/>
</dbReference>
<proteinExistence type="predicted"/>
<evidence type="ECO:0000259" key="1">
    <source>
        <dbReference type="Pfam" id="PF01814"/>
    </source>
</evidence>
<protein>
    <submittedName>
        <fullName evidence="2">Hemerythrin HHE cation binding domain-containing protein</fullName>
    </submittedName>
</protein>
<feature type="domain" description="Hemerythrin-like" evidence="1">
    <location>
        <begin position="10"/>
        <end position="118"/>
    </location>
</feature>